<dbReference type="STRING" id="691883.A0A058Z6U9"/>
<keyword evidence="9" id="KW-1185">Reference proteome</keyword>
<dbReference type="InterPro" id="IPR018130">
    <property type="entry name" value="Ribosomal_uS2_CS"/>
</dbReference>
<evidence type="ECO:0000256" key="6">
    <source>
        <dbReference type="HAMAP-Rule" id="MF_03015"/>
    </source>
</evidence>
<dbReference type="AlphaFoldDB" id="A0A058Z6U9"/>
<dbReference type="GO" id="GO:0000028">
    <property type="term" value="P:ribosomal small subunit assembly"/>
    <property type="evidence" value="ECO:0007669"/>
    <property type="project" value="UniProtKB-UniRule"/>
</dbReference>
<dbReference type="InterPro" id="IPR005707">
    <property type="entry name" value="Ribosomal_uS2_euk/arc"/>
</dbReference>
<evidence type="ECO:0000256" key="5">
    <source>
        <dbReference type="ARBA" id="ARBA00023274"/>
    </source>
</evidence>
<dbReference type="NCBIfam" id="TIGR01012">
    <property type="entry name" value="uS2_euk_arch"/>
    <property type="match status" value="1"/>
</dbReference>
<dbReference type="RefSeq" id="XP_009496228.1">
    <property type="nucleotide sequence ID" value="XM_009497953.1"/>
</dbReference>
<dbReference type="GeneID" id="20528798"/>
<evidence type="ECO:0000313" key="8">
    <source>
        <dbReference type="EMBL" id="KCV69663.1"/>
    </source>
</evidence>
<gene>
    <name evidence="8" type="ORF">H696_04073</name>
</gene>
<reference evidence="8" key="1">
    <citation type="submission" date="2013-04" db="EMBL/GenBank/DDBJ databases">
        <title>The Genome Sequence of Fonticula alba ATCC 38817.</title>
        <authorList>
            <consortium name="The Broad Institute Genomics Platform"/>
            <person name="Russ C."/>
            <person name="Cuomo C."/>
            <person name="Burger G."/>
            <person name="Gray M.W."/>
            <person name="Holland P.W.H."/>
            <person name="King N."/>
            <person name="Lang F.B.F."/>
            <person name="Roger A.J."/>
            <person name="Ruiz-Trillo I."/>
            <person name="Brown M."/>
            <person name="Walker B."/>
            <person name="Young S."/>
            <person name="Zeng Q."/>
            <person name="Gargeya S."/>
            <person name="Fitzgerald M."/>
            <person name="Haas B."/>
            <person name="Abouelleil A."/>
            <person name="Allen A.W."/>
            <person name="Alvarado L."/>
            <person name="Arachchi H.M."/>
            <person name="Berlin A.M."/>
            <person name="Chapman S.B."/>
            <person name="Gainer-Dewar J."/>
            <person name="Goldberg J."/>
            <person name="Griggs A."/>
            <person name="Gujja S."/>
            <person name="Hansen M."/>
            <person name="Howarth C."/>
            <person name="Imamovic A."/>
            <person name="Ireland A."/>
            <person name="Larimer J."/>
            <person name="McCowan C."/>
            <person name="Murphy C."/>
            <person name="Pearson M."/>
            <person name="Poon T.W."/>
            <person name="Priest M."/>
            <person name="Roberts A."/>
            <person name="Saif S."/>
            <person name="Shea T."/>
            <person name="Sisk P."/>
            <person name="Sykes S."/>
            <person name="Wortman J."/>
            <person name="Nusbaum C."/>
            <person name="Birren B."/>
        </authorList>
    </citation>
    <scope>NUCLEOTIDE SEQUENCE [LARGE SCALE GENOMIC DNA]</scope>
    <source>
        <strain evidence="8">ATCC 38817</strain>
    </source>
</reference>
<dbReference type="FunFam" id="3.40.50.10490:FF:000012">
    <property type="entry name" value="40S ribosomal protein SA"/>
    <property type="match status" value="1"/>
</dbReference>
<sequence length="263" mass="29080">MAFPLALQPTAEDLKMLLACQAHHGSKNSTAAMSSYIFDRRNDGVNVLNVGQTWQKLVFAARIIAAIENPEDIVVISARQYGQRAALKFAAQIGARAIAGRYTPGTFTNYITKGFKEPRLIIVTDPITDHQAITEASYVNLPCIAFCDADSPLNFVDVAIPANNKGRMSLGCLYWMLAREVLRLRGVLARDEKWDVMVDMYFYRDTEETTEKSDEAALEKVADAYFPTEGAVEQTWDETAVEGVEGAADWTAEVPAQNSNWSA</sequence>
<dbReference type="eggNOG" id="KOG0830">
    <property type="taxonomic scope" value="Eukaryota"/>
</dbReference>
<evidence type="ECO:0000256" key="4">
    <source>
        <dbReference type="ARBA" id="ARBA00022980"/>
    </source>
</evidence>
<dbReference type="InterPro" id="IPR027498">
    <property type="entry name" value="Ribosomal_uS2_euk"/>
</dbReference>
<dbReference type="HAMAP" id="MF_03015">
    <property type="entry name" value="Ribosomal_S2_euk"/>
    <property type="match status" value="1"/>
</dbReference>
<comment type="subcellular location">
    <subcellularLocation>
        <location evidence="1 6">Cytoplasm</location>
    </subcellularLocation>
</comment>
<evidence type="ECO:0000256" key="1">
    <source>
        <dbReference type="ARBA" id="ARBA00004496"/>
    </source>
</evidence>
<dbReference type="OMA" id="VKNFFEP"/>
<evidence type="ECO:0000313" key="9">
    <source>
        <dbReference type="Proteomes" id="UP000030693"/>
    </source>
</evidence>
<keyword evidence="5 6" id="KW-0687">Ribonucleoprotein</keyword>
<proteinExistence type="inferred from homology"/>
<name>A0A058Z6U9_FONAL</name>
<evidence type="ECO:0000256" key="7">
    <source>
        <dbReference type="RuleBase" id="RU003631"/>
    </source>
</evidence>
<dbReference type="Gene3D" id="3.40.50.10490">
    <property type="entry name" value="Glucose-6-phosphate isomerase like protein, domain 1"/>
    <property type="match status" value="1"/>
</dbReference>
<dbReference type="PRINTS" id="PR00395">
    <property type="entry name" value="RIBOSOMALS2"/>
</dbReference>
<comment type="subunit">
    <text evidence="6">Component of the small ribosomal subunit. Mature ribosomes consist of a small (40S) and a large (60S) subunit. The 40S subunit contains about 33 different proteins and 1 molecule of RNA (18S). The 60S subunit contains about 49 different proteins and 3 molecules of RNA (25S, 5.8S and 5S). Interacts with ribosomal protein S21.</text>
</comment>
<comment type="similarity">
    <text evidence="2 6 7">Belongs to the universal ribosomal protein uS2 family.</text>
</comment>
<dbReference type="GO" id="GO:0006412">
    <property type="term" value="P:translation"/>
    <property type="evidence" value="ECO:0007669"/>
    <property type="project" value="UniProtKB-UniRule"/>
</dbReference>
<dbReference type="Proteomes" id="UP000030693">
    <property type="component" value="Unassembled WGS sequence"/>
</dbReference>
<evidence type="ECO:0000256" key="2">
    <source>
        <dbReference type="ARBA" id="ARBA00006242"/>
    </source>
</evidence>
<dbReference type="PROSITE" id="PS00963">
    <property type="entry name" value="RIBOSOMAL_S2_2"/>
    <property type="match status" value="1"/>
</dbReference>
<comment type="function">
    <text evidence="6">Required for the assembly and/or stability of the 40S ribosomal subunit. Required for the processing of the 20S rRNA-precursor to mature 18S rRNA in a late step of the maturation of 40S ribosomal subunits.</text>
</comment>
<accession>A0A058Z6U9</accession>
<keyword evidence="3 6" id="KW-0963">Cytoplasm</keyword>
<dbReference type="Pfam" id="PF00318">
    <property type="entry name" value="Ribosomal_S2"/>
    <property type="match status" value="2"/>
</dbReference>
<protein>
    <recommendedName>
        <fullName evidence="6">Small ribosomal subunit protein uS2</fullName>
    </recommendedName>
</protein>
<dbReference type="InterPro" id="IPR001865">
    <property type="entry name" value="Ribosomal_uS2"/>
</dbReference>
<dbReference type="GO" id="GO:0022627">
    <property type="term" value="C:cytosolic small ribosomal subunit"/>
    <property type="evidence" value="ECO:0007669"/>
    <property type="project" value="UniProtKB-UniRule"/>
</dbReference>
<dbReference type="InterPro" id="IPR023591">
    <property type="entry name" value="Ribosomal_uS2_flav_dom_sf"/>
</dbReference>
<evidence type="ECO:0000256" key="3">
    <source>
        <dbReference type="ARBA" id="ARBA00022490"/>
    </source>
</evidence>
<dbReference type="PANTHER" id="PTHR11489">
    <property type="entry name" value="40S RIBOSOMAL PROTEIN SA"/>
    <property type="match status" value="1"/>
</dbReference>
<dbReference type="EMBL" id="KB932206">
    <property type="protein sequence ID" value="KCV69663.1"/>
    <property type="molecule type" value="Genomic_DNA"/>
</dbReference>
<organism evidence="8">
    <name type="scientific">Fonticula alba</name>
    <name type="common">Slime mold</name>
    <dbReference type="NCBI Taxonomy" id="691883"/>
    <lineage>
        <taxon>Eukaryota</taxon>
        <taxon>Rotosphaerida</taxon>
        <taxon>Fonticulaceae</taxon>
        <taxon>Fonticula</taxon>
    </lineage>
</organism>
<dbReference type="GO" id="GO:0003735">
    <property type="term" value="F:structural constituent of ribosome"/>
    <property type="evidence" value="ECO:0007669"/>
    <property type="project" value="UniProtKB-UniRule"/>
</dbReference>
<dbReference type="SUPFAM" id="SSF52313">
    <property type="entry name" value="Ribosomal protein S2"/>
    <property type="match status" value="1"/>
</dbReference>
<keyword evidence="4 6" id="KW-0689">Ribosomal protein</keyword>
<dbReference type="OrthoDB" id="414863at2759"/>